<organism evidence="2 3">
    <name type="scientific">Bacteroides xylanisolvens</name>
    <dbReference type="NCBI Taxonomy" id="371601"/>
    <lineage>
        <taxon>Bacteria</taxon>
        <taxon>Pseudomonadati</taxon>
        <taxon>Bacteroidota</taxon>
        <taxon>Bacteroidia</taxon>
        <taxon>Bacteroidales</taxon>
        <taxon>Bacteroidaceae</taxon>
        <taxon>Bacteroides</taxon>
    </lineage>
</organism>
<dbReference type="RefSeq" id="WP_073345856.1">
    <property type="nucleotide sequence ID" value="NZ_QROO01000007.1"/>
</dbReference>
<evidence type="ECO:0000313" key="3">
    <source>
        <dbReference type="Proteomes" id="UP000284495"/>
    </source>
</evidence>
<evidence type="ECO:0000256" key="1">
    <source>
        <dbReference type="SAM" id="Phobius"/>
    </source>
</evidence>
<dbReference type="AlphaFoldDB" id="A0A415KTB8"/>
<keyword evidence="1" id="KW-1133">Transmembrane helix</keyword>
<feature type="transmembrane region" description="Helical" evidence="1">
    <location>
        <begin position="138"/>
        <end position="156"/>
    </location>
</feature>
<dbReference type="Proteomes" id="UP000284495">
    <property type="component" value="Unassembled WGS sequence"/>
</dbReference>
<keyword evidence="1" id="KW-0472">Membrane</keyword>
<evidence type="ECO:0000313" key="2">
    <source>
        <dbReference type="EMBL" id="RHL39554.1"/>
    </source>
</evidence>
<sequence length="157" mass="19047">MSEIKFRYKFDSTAYVVDEAYFLKMERMAKMNGEKIEKLAEKKFRNYLNDGMNPIKLEFRIRGVEELVGHSVITELNYGERGYPMSVPERIKYAIVDDIAGYVEDRFKHYKEDCQTLFDKMYRKHEERIKKKIRFWKYLFAVTFFMLLIECICRIVQ</sequence>
<dbReference type="EMBL" id="QROO01000007">
    <property type="protein sequence ID" value="RHL39554.1"/>
    <property type="molecule type" value="Genomic_DNA"/>
</dbReference>
<reference evidence="2 3" key="1">
    <citation type="submission" date="2018-08" db="EMBL/GenBank/DDBJ databases">
        <title>A genome reference for cultivated species of the human gut microbiota.</title>
        <authorList>
            <person name="Zou Y."/>
            <person name="Xue W."/>
            <person name="Luo G."/>
        </authorList>
    </citation>
    <scope>NUCLEOTIDE SEQUENCE [LARGE SCALE GENOMIC DNA]</scope>
    <source>
        <strain evidence="2 3">AF38-2</strain>
    </source>
</reference>
<dbReference type="GeneID" id="82174919"/>
<accession>A0A415KTB8</accession>
<comment type="caution">
    <text evidence="2">The sequence shown here is derived from an EMBL/GenBank/DDBJ whole genome shotgun (WGS) entry which is preliminary data.</text>
</comment>
<name>A0A415KTB8_9BACE</name>
<gene>
    <name evidence="2" type="ORF">DW027_06885</name>
</gene>
<proteinExistence type="predicted"/>
<protein>
    <submittedName>
        <fullName evidence="2">Uncharacterized protein</fullName>
    </submittedName>
</protein>
<keyword evidence="1" id="KW-0812">Transmembrane</keyword>